<evidence type="ECO:0000256" key="1">
    <source>
        <dbReference type="RuleBase" id="RU362006"/>
    </source>
</evidence>
<dbReference type="AlphaFoldDB" id="A0A9W6ZYU6"/>
<dbReference type="EMBL" id="BRXW01000522">
    <property type="protein sequence ID" value="GMH62862.1"/>
    <property type="molecule type" value="Genomic_DNA"/>
</dbReference>
<keyword evidence="2" id="KW-0472">Membrane</keyword>
<feature type="transmembrane region" description="Helical" evidence="2">
    <location>
        <begin position="38"/>
        <end position="62"/>
    </location>
</feature>
<gene>
    <name evidence="3" type="ORF">TrLO_g1074</name>
</gene>
<comment type="similarity">
    <text evidence="1">Belongs to the DP1 family.</text>
</comment>
<dbReference type="PANTHER" id="PTHR12300">
    <property type="entry name" value="HVA22-LIKE PROTEINS"/>
    <property type="match status" value="1"/>
</dbReference>
<evidence type="ECO:0000313" key="3">
    <source>
        <dbReference type="EMBL" id="GMH62862.1"/>
    </source>
</evidence>
<evidence type="ECO:0000313" key="4">
    <source>
        <dbReference type="Proteomes" id="UP001165122"/>
    </source>
</evidence>
<comment type="subcellular location">
    <subcellularLocation>
        <location evidence="1">Membrane</location>
        <topology evidence="1">Multi-pass membrane protein</topology>
    </subcellularLocation>
</comment>
<dbReference type="Proteomes" id="UP001165122">
    <property type="component" value="Unassembled WGS sequence"/>
</dbReference>
<dbReference type="OrthoDB" id="10009287at2759"/>
<dbReference type="GO" id="GO:0016020">
    <property type="term" value="C:membrane"/>
    <property type="evidence" value="ECO:0007669"/>
    <property type="project" value="UniProtKB-SubCell"/>
</dbReference>
<dbReference type="InterPro" id="IPR004345">
    <property type="entry name" value="TB2_DP1_HVA22"/>
</dbReference>
<sequence length="119" mass="13440">MIPTIILSFGTHILQLYAALSSFRALQSEDSSDDKQWLTFWLLFTLFEITVSILDILAIYIVPFYGEIKFGFILFIGVFGGAGKIYPMLEPILLKAEKVAEKYEAIAKEEIGKATKKLK</sequence>
<organism evidence="3 4">
    <name type="scientific">Triparma laevis f. longispina</name>
    <dbReference type="NCBI Taxonomy" id="1714387"/>
    <lineage>
        <taxon>Eukaryota</taxon>
        <taxon>Sar</taxon>
        <taxon>Stramenopiles</taxon>
        <taxon>Ochrophyta</taxon>
        <taxon>Bolidophyceae</taxon>
        <taxon>Parmales</taxon>
        <taxon>Triparmaceae</taxon>
        <taxon>Triparma</taxon>
    </lineage>
</organism>
<dbReference type="Pfam" id="PF03134">
    <property type="entry name" value="TB2_DP1_HVA22"/>
    <property type="match status" value="1"/>
</dbReference>
<feature type="transmembrane region" description="Helical" evidence="2">
    <location>
        <begin position="6"/>
        <end position="26"/>
    </location>
</feature>
<feature type="transmembrane region" description="Helical" evidence="2">
    <location>
        <begin position="68"/>
        <end position="86"/>
    </location>
</feature>
<evidence type="ECO:0008006" key="5">
    <source>
        <dbReference type="Google" id="ProtNLM"/>
    </source>
</evidence>
<proteinExistence type="inferred from homology"/>
<keyword evidence="2" id="KW-0812">Transmembrane</keyword>
<evidence type="ECO:0000256" key="2">
    <source>
        <dbReference type="SAM" id="Phobius"/>
    </source>
</evidence>
<keyword evidence="4" id="KW-1185">Reference proteome</keyword>
<name>A0A9W6ZYU6_9STRA</name>
<keyword evidence="2" id="KW-1133">Transmembrane helix</keyword>
<comment type="caution">
    <text evidence="3">The sequence shown here is derived from an EMBL/GenBank/DDBJ whole genome shotgun (WGS) entry which is preliminary data.</text>
</comment>
<protein>
    <recommendedName>
        <fullName evidence="5">HVA22-like protein</fullName>
    </recommendedName>
</protein>
<reference evidence="4" key="1">
    <citation type="journal article" date="2023" name="Commun. Biol.">
        <title>Genome analysis of Parmales, the sister group of diatoms, reveals the evolutionary specialization of diatoms from phago-mixotrophs to photoautotrophs.</title>
        <authorList>
            <person name="Ban H."/>
            <person name="Sato S."/>
            <person name="Yoshikawa S."/>
            <person name="Yamada K."/>
            <person name="Nakamura Y."/>
            <person name="Ichinomiya M."/>
            <person name="Sato N."/>
            <person name="Blanc-Mathieu R."/>
            <person name="Endo H."/>
            <person name="Kuwata A."/>
            <person name="Ogata H."/>
        </authorList>
    </citation>
    <scope>NUCLEOTIDE SEQUENCE [LARGE SCALE GENOMIC DNA]</scope>
    <source>
        <strain evidence="4">NIES 3700</strain>
    </source>
</reference>
<accession>A0A9W6ZYU6</accession>